<dbReference type="EMBL" id="CP008887">
    <property type="protein sequence ID" value="AIU69364.1"/>
    <property type="molecule type" value="Genomic_DNA"/>
</dbReference>
<evidence type="ECO:0000256" key="1">
    <source>
        <dbReference type="SAM" id="Phobius"/>
    </source>
</evidence>
<dbReference type="OrthoDB" id="100813at2157"/>
<feature type="transmembrane region" description="Helical" evidence="1">
    <location>
        <begin position="21"/>
        <end position="42"/>
    </location>
</feature>
<keyword evidence="3" id="KW-1185">Reference proteome</keyword>
<organism evidence="2 3">
    <name type="scientific">Thermococcus eurythermalis</name>
    <dbReference type="NCBI Taxonomy" id="1505907"/>
    <lineage>
        <taxon>Archaea</taxon>
        <taxon>Methanobacteriati</taxon>
        <taxon>Methanobacteriota</taxon>
        <taxon>Thermococci</taxon>
        <taxon>Thermococcales</taxon>
        <taxon>Thermococcaceae</taxon>
        <taxon>Thermococcus</taxon>
    </lineage>
</organism>
<protein>
    <recommendedName>
        <fullName evidence="4">ABC transporter permease</fullName>
    </recommendedName>
</protein>
<keyword evidence="1" id="KW-1133">Transmembrane helix</keyword>
<dbReference type="GeneID" id="25152368"/>
<name>A0A097QSD0_9EURY</name>
<keyword evidence="1" id="KW-0472">Membrane</keyword>
<reference evidence="2 3" key="1">
    <citation type="journal article" date="2015" name="Int. J. Syst. Evol. Microbiol.">
        <title>Thermococcus eurythermalis sp. nov., a conditional piezophilic hyperthermophilic archaeon with a wide temperature range isolated from an oil-immersed chimney in the Guaymas Basin.</title>
        <authorList>
            <person name="Zhao W."/>
            <person name="Zeng X."/>
            <person name="Xiao X."/>
        </authorList>
    </citation>
    <scope>NUCLEOTIDE SEQUENCE [LARGE SCALE GENOMIC DNA]</scope>
    <source>
        <strain evidence="2 3">A501</strain>
    </source>
</reference>
<dbReference type="RefSeq" id="WP_050002344.1">
    <property type="nucleotide sequence ID" value="NZ_CP008887.1"/>
</dbReference>
<sequence>MRVVATFPRLRKTLIRAMGAYKVFLWACSAVSAVMAGINAATGRTAPALIYLTAWAFFTASALMNSDLEEELRRTRFTVYWRFFSRYSPPLGGYAVLHILTGLVFITADLVQGGYSPLALMLILKGVFEHVLQGLAENLKAASFLYSEVLTGDLDRIALKDPFK</sequence>
<gene>
    <name evidence="2" type="ORF">TEU_02830</name>
</gene>
<dbReference type="Proteomes" id="UP000029980">
    <property type="component" value="Chromosome"/>
</dbReference>
<keyword evidence="1" id="KW-0812">Transmembrane</keyword>
<evidence type="ECO:0000313" key="2">
    <source>
        <dbReference type="EMBL" id="AIU69364.1"/>
    </source>
</evidence>
<feature type="transmembrane region" description="Helical" evidence="1">
    <location>
        <begin position="87"/>
        <end position="108"/>
    </location>
</feature>
<feature type="transmembrane region" description="Helical" evidence="1">
    <location>
        <begin position="48"/>
        <end position="66"/>
    </location>
</feature>
<dbReference type="AlphaFoldDB" id="A0A097QSD0"/>
<evidence type="ECO:0008006" key="4">
    <source>
        <dbReference type="Google" id="ProtNLM"/>
    </source>
</evidence>
<dbReference type="KEGG" id="teu:TEU_02830"/>
<evidence type="ECO:0000313" key="3">
    <source>
        <dbReference type="Proteomes" id="UP000029980"/>
    </source>
</evidence>
<proteinExistence type="predicted"/>
<accession>A0A097QSD0</accession>
<dbReference type="HOGENOM" id="CLU_1615380_0_0_2"/>